<feature type="chain" id="PRO_5019099491" description="Lipoprotein" evidence="1">
    <location>
        <begin position="20"/>
        <end position="181"/>
    </location>
</feature>
<evidence type="ECO:0000256" key="1">
    <source>
        <dbReference type="SAM" id="SignalP"/>
    </source>
</evidence>
<reference evidence="2 3" key="1">
    <citation type="submission" date="2018-08" db="EMBL/GenBank/DDBJ databases">
        <title>A genome reference for cultivated species of the human gut microbiota.</title>
        <authorList>
            <person name="Zou Y."/>
            <person name="Xue W."/>
            <person name="Luo G."/>
        </authorList>
    </citation>
    <scope>NUCLEOTIDE SEQUENCE [LARGE SCALE GENOMIC DNA]</scope>
    <source>
        <strain evidence="2 3">AF24-2</strain>
    </source>
</reference>
<accession>A0A412GS32</accession>
<protein>
    <recommendedName>
        <fullName evidence="4">Lipoprotein</fullName>
    </recommendedName>
</protein>
<keyword evidence="1" id="KW-0732">Signal</keyword>
<proteinExistence type="predicted"/>
<evidence type="ECO:0000313" key="3">
    <source>
        <dbReference type="Proteomes" id="UP000285864"/>
    </source>
</evidence>
<evidence type="ECO:0008006" key="4">
    <source>
        <dbReference type="Google" id="ProtNLM"/>
    </source>
</evidence>
<dbReference type="EMBL" id="QRUU01000020">
    <property type="protein sequence ID" value="RGR97611.1"/>
    <property type="molecule type" value="Genomic_DNA"/>
</dbReference>
<name>A0A412GS32_9BACT</name>
<gene>
    <name evidence="2" type="ORF">DWY20_06360</name>
</gene>
<dbReference type="RefSeq" id="WP_118483949.1">
    <property type="nucleotide sequence ID" value="NZ_CAUCNJ010000007.1"/>
</dbReference>
<keyword evidence="3" id="KW-1185">Reference proteome</keyword>
<dbReference type="PROSITE" id="PS51257">
    <property type="entry name" value="PROKAR_LIPOPROTEIN"/>
    <property type="match status" value="1"/>
</dbReference>
<comment type="caution">
    <text evidence="2">The sequence shown here is derived from an EMBL/GenBank/DDBJ whole genome shotgun (WGS) entry which is preliminary data.</text>
</comment>
<feature type="signal peptide" evidence="1">
    <location>
        <begin position="1"/>
        <end position="19"/>
    </location>
</feature>
<dbReference type="Proteomes" id="UP000285864">
    <property type="component" value="Unassembled WGS sequence"/>
</dbReference>
<sequence length="181" mass="19885">MKKLFFIVSLLALSLGCLTSCNDSEKPSADYEWDFNVSDIVLHVTSQEGTNLLDAGVAGNILENDIRIEYAGEVYPLADETGRGGQPESDVPATRMLLPAWNGLSLGMTDDCGPCLKFGEFGPTKMYKNECFTLDLGTGRTWNISFDFWVDGINTDNPVVHSSLYVGGEKMDFPLAEIRLD</sequence>
<organism evidence="2 3">
    <name type="scientific">Phocaeicola coprocola</name>
    <dbReference type="NCBI Taxonomy" id="310298"/>
    <lineage>
        <taxon>Bacteria</taxon>
        <taxon>Pseudomonadati</taxon>
        <taxon>Bacteroidota</taxon>
        <taxon>Bacteroidia</taxon>
        <taxon>Bacteroidales</taxon>
        <taxon>Bacteroidaceae</taxon>
        <taxon>Phocaeicola</taxon>
    </lineage>
</organism>
<dbReference type="AlphaFoldDB" id="A0A412GS32"/>
<evidence type="ECO:0000313" key="2">
    <source>
        <dbReference type="EMBL" id="RGR97611.1"/>
    </source>
</evidence>